<dbReference type="SUPFAM" id="SSF53756">
    <property type="entry name" value="UDP-Glycosyltransferase/glycogen phosphorylase"/>
    <property type="match status" value="1"/>
</dbReference>
<evidence type="ECO:0000259" key="5">
    <source>
        <dbReference type="Pfam" id="PF13439"/>
    </source>
</evidence>
<evidence type="ECO:0000256" key="1">
    <source>
        <dbReference type="ARBA" id="ARBA00009481"/>
    </source>
</evidence>
<organism evidence="6 7">
    <name type="scientific">Roseibium polysiphoniae</name>
    <dbReference type="NCBI Taxonomy" id="2571221"/>
    <lineage>
        <taxon>Bacteria</taxon>
        <taxon>Pseudomonadati</taxon>
        <taxon>Pseudomonadota</taxon>
        <taxon>Alphaproteobacteria</taxon>
        <taxon>Hyphomicrobiales</taxon>
        <taxon>Stappiaceae</taxon>
        <taxon>Roseibium</taxon>
    </lineage>
</organism>
<evidence type="ECO:0000256" key="2">
    <source>
        <dbReference type="ARBA" id="ARBA00022676"/>
    </source>
</evidence>
<evidence type="ECO:0000313" key="6">
    <source>
        <dbReference type="EMBL" id="MBS8262152.1"/>
    </source>
</evidence>
<feature type="domain" description="Glycosyltransferase subfamily 4-like N-terminal" evidence="5">
    <location>
        <begin position="62"/>
        <end position="164"/>
    </location>
</feature>
<name>A0A944CGC1_9HYPH</name>
<proteinExistence type="inferred from homology"/>
<keyword evidence="3" id="KW-0808">Transferase</keyword>
<dbReference type="InterPro" id="IPR028098">
    <property type="entry name" value="Glyco_trans_4-like_N"/>
</dbReference>
<sequence length="357" mass="39072">MKIAVILPRGMQFSPQGATSIDIVARDLILKSRFRDTTYVIGAATPDPFEDVDFRPVHATNQASLIREILKQLRTDLPDAVVVHQHPETAAKISKALPETPVLLHRHGLLKESRGFISRWKKRRQFSPLAGIVFVSGFIRDRFLAQFPSFEDRATVVFNGVDTSVWAPARSKRQDIVYVGRARQDKGILPLIGAYQALARQDWSLKLILGVQTEAETAFARHIRETCADLANIAIFQNEPSAAVQKHLSEAAIAALPSIVREGFPRAVVEAMASGCAVIATHQGGTPEAAGDAALLLEEPGADDFETRLKNSLAELIDDAQRRDQLATAGRQRVVGTLGLEAVANRYDSLLEELSGS</sequence>
<dbReference type="Pfam" id="PF00534">
    <property type="entry name" value="Glycos_transf_1"/>
    <property type="match status" value="1"/>
</dbReference>
<dbReference type="AlphaFoldDB" id="A0A944CGC1"/>
<evidence type="ECO:0000259" key="4">
    <source>
        <dbReference type="Pfam" id="PF00534"/>
    </source>
</evidence>
<reference evidence="6" key="2">
    <citation type="journal article" date="2021" name="Microorganisms">
        <title>Bacterial Dimethylsulfoniopropionate Biosynthesis in the East China Sea.</title>
        <authorList>
            <person name="Liu J."/>
            <person name="Zhang Y."/>
            <person name="Liu J."/>
            <person name="Zhong H."/>
            <person name="Williams B.T."/>
            <person name="Zheng Y."/>
            <person name="Curson A.R.J."/>
            <person name="Sun C."/>
            <person name="Sun H."/>
            <person name="Song D."/>
            <person name="Wagner Mackenzie B."/>
            <person name="Bermejo Martinez A."/>
            <person name="Todd J.D."/>
            <person name="Zhang X.H."/>
        </authorList>
    </citation>
    <scope>NUCLEOTIDE SEQUENCE</scope>
    <source>
        <strain evidence="6">AESS21</strain>
    </source>
</reference>
<dbReference type="PANTHER" id="PTHR12526:SF640">
    <property type="entry name" value="COLANIC ACID BIOSYNTHESIS GLYCOSYLTRANSFERASE WCAL-RELATED"/>
    <property type="match status" value="1"/>
</dbReference>
<evidence type="ECO:0000313" key="7">
    <source>
        <dbReference type="Proteomes" id="UP000705379"/>
    </source>
</evidence>
<dbReference type="Pfam" id="PF13439">
    <property type="entry name" value="Glyco_transf_4"/>
    <property type="match status" value="1"/>
</dbReference>
<dbReference type="Gene3D" id="3.40.50.2000">
    <property type="entry name" value="Glycogen Phosphorylase B"/>
    <property type="match status" value="2"/>
</dbReference>
<evidence type="ECO:0000256" key="3">
    <source>
        <dbReference type="ARBA" id="ARBA00022679"/>
    </source>
</evidence>
<dbReference type="CDD" id="cd03801">
    <property type="entry name" value="GT4_PimA-like"/>
    <property type="match status" value="1"/>
</dbReference>
<comment type="similarity">
    <text evidence="1">Belongs to the glycosyltransferase group 1 family. Glycosyltransferase 4 subfamily.</text>
</comment>
<gene>
    <name evidence="6" type="ORF">DYI23_18125</name>
</gene>
<keyword evidence="2" id="KW-0328">Glycosyltransferase</keyword>
<dbReference type="Proteomes" id="UP000705379">
    <property type="component" value="Unassembled WGS sequence"/>
</dbReference>
<reference evidence="6" key="1">
    <citation type="submission" date="2018-08" db="EMBL/GenBank/DDBJ databases">
        <authorList>
            <person name="Jin W."/>
            <person name="Wang H."/>
            <person name="Yang Y."/>
            <person name="Li M."/>
            <person name="Liu J."/>
        </authorList>
    </citation>
    <scope>NUCLEOTIDE SEQUENCE</scope>
    <source>
        <strain evidence="6">AESS21</strain>
    </source>
</reference>
<feature type="domain" description="Glycosyl transferase family 1" evidence="4">
    <location>
        <begin position="170"/>
        <end position="333"/>
    </location>
</feature>
<dbReference type="RefSeq" id="WP_213217457.1">
    <property type="nucleotide sequence ID" value="NZ_QTKU01000005.1"/>
</dbReference>
<accession>A0A944CGC1</accession>
<protein>
    <submittedName>
        <fullName evidence="6">Glycosyltransferase</fullName>
    </submittedName>
</protein>
<dbReference type="InterPro" id="IPR001296">
    <property type="entry name" value="Glyco_trans_1"/>
</dbReference>
<dbReference type="PANTHER" id="PTHR12526">
    <property type="entry name" value="GLYCOSYLTRANSFERASE"/>
    <property type="match status" value="1"/>
</dbReference>
<dbReference type="EMBL" id="QTKU01000005">
    <property type="protein sequence ID" value="MBS8262152.1"/>
    <property type="molecule type" value="Genomic_DNA"/>
</dbReference>
<comment type="caution">
    <text evidence="6">The sequence shown here is derived from an EMBL/GenBank/DDBJ whole genome shotgun (WGS) entry which is preliminary data.</text>
</comment>
<dbReference type="GO" id="GO:0016757">
    <property type="term" value="F:glycosyltransferase activity"/>
    <property type="evidence" value="ECO:0007669"/>
    <property type="project" value="UniProtKB-KW"/>
</dbReference>